<dbReference type="SUPFAM" id="SSF52833">
    <property type="entry name" value="Thioredoxin-like"/>
    <property type="match status" value="1"/>
</dbReference>
<proteinExistence type="predicted"/>
<dbReference type="RefSeq" id="WP_095548783.1">
    <property type="nucleotide sequence ID" value="NZ_NSJF01000001.1"/>
</dbReference>
<dbReference type="GO" id="GO:0004602">
    <property type="term" value="F:glutathione peroxidase activity"/>
    <property type="evidence" value="ECO:0007669"/>
    <property type="project" value="TreeGrafter"/>
</dbReference>
<dbReference type="PANTHER" id="PTHR42943:SF2">
    <property type="entry name" value="GLUTATHIONE S-TRANSFERASE KAPPA 1"/>
    <property type="match status" value="1"/>
</dbReference>
<dbReference type="GO" id="GO:0006749">
    <property type="term" value="P:glutathione metabolic process"/>
    <property type="evidence" value="ECO:0007669"/>
    <property type="project" value="TreeGrafter"/>
</dbReference>
<dbReference type="InterPro" id="IPR001853">
    <property type="entry name" value="DSBA-like_thioredoxin_dom"/>
</dbReference>
<dbReference type="Proteomes" id="UP000217999">
    <property type="component" value="Unassembled WGS sequence"/>
</dbReference>
<dbReference type="AlphaFoldDB" id="A0A2A2ADU2"/>
<evidence type="ECO:0000259" key="1">
    <source>
        <dbReference type="Pfam" id="PF01323"/>
    </source>
</evidence>
<sequence>MQPIHFYFDFVSPYAHLAFHALPQALKGGGYQVLYKPVLLGALFKAQGVTSPASIASKHGWIQRHTQWLAEQQAQAQQCLAEQEPGTLPAAMQAQQQAGFAWPAQHPFNSLPLLRLAMACSTDGSINRYTAQCIFEHVWQSGGADALQPERLAQLEQCLAQQLRIDGGPDSALCKELLRANTDQAQVAGVFGVPAFVVDGELFWGLDALPMLRERIVGAGLS</sequence>
<dbReference type="InterPro" id="IPR051924">
    <property type="entry name" value="GST_Kappa/NadH"/>
</dbReference>
<evidence type="ECO:0000313" key="3">
    <source>
        <dbReference type="Proteomes" id="UP000217999"/>
    </source>
</evidence>
<accession>A0A2A2ADU2</accession>
<comment type="caution">
    <text evidence="2">The sequence shown here is derived from an EMBL/GenBank/DDBJ whole genome shotgun (WGS) entry which is preliminary data.</text>
</comment>
<dbReference type="GO" id="GO:0004364">
    <property type="term" value="F:glutathione transferase activity"/>
    <property type="evidence" value="ECO:0007669"/>
    <property type="project" value="TreeGrafter"/>
</dbReference>
<gene>
    <name evidence="2" type="ORF">CK620_01330</name>
</gene>
<feature type="domain" description="DSBA-like thioredoxin" evidence="1">
    <location>
        <begin position="4"/>
        <end position="216"/>
    </location>
</feature>
<dbReference type="InterPro" id="IPR036249">
    <property type="entry name" value="Thioredoxin-like_sf"/>
</dbReference>
<dbReference type="Pfam" id="PF01323">
    <property type="entry name" value="DSBA"/>
    <property type="match status" value="1"/>
</dbReference>
<name>A0A2A2ADU2_9BURK</name>
<reference evidence="2 3" key="1">
    <citation type="submission" date="2017-08" db="EMBL/GenBank/DDBJ databases">
        <title>WGS of Clinical strains of the CDC Group NO-1 linked to zoonotic infections in humans.</title>
        <authorList>
            <person name="Bernier A.-M."/>
            <person name="Bernard K."/>
        </authorList>
    </citation>
    <scope>NUCLEOTIDE SEQUENCE [LARGE SCALE GENOMIC DNA]</scope>
    <source>
        <strain evidence="2 3">NML03-0146</strain>
    </source>
</reference>
<dbReference type="PANTHER" id="PTHR42943">
    <property type="entry name" value="GLUTATHIONE S-TRANSFERASE KAPPA"/>
    <property type="match status" value="1"/>
</dbReference>
<evidence type="ECO:0000313" key="2">
    <source>
        <dbReference type="EMBL" id="PAT35922.1"/>
    </source>
</evidence>
<organism evidence="2 3">
    <name type="scientific">Vandammella animalimorsus</name>
    <dbReference type="NCBI Taxonomy" id="2029117"/>
    <lineage>
        <taxon>Bacteria</taxon>
        <taxon>Pseudomonadati</taxon>
        <taxon>Pseudomonadota</taxon>
        <taxon>Betaproteobacteria</taxon>
        <taxon>Burkholderiales</taxon>
        <taxon>Comamonadaceae</taxon>
        <taxon>Vandammella</taxon>
    </lineage>
</organism>
<protein>
    <submittedName>
        <fullName evidence="2">Disulfide bond formation protein DsbA</fullName>
    </submittedName>
</protein>
<dbReference type="EMBL" id="NSJF01000001">
    <property type="protein sequence ID" value="PAT35922.1"/>
    <property type="molecule type" value="Genomic_DNA"/>
</dbReference>
<dbReference type="Gene3D" id="3.40.30.10">
    <property type="entry name" value="Glutaredoxin"/>
    <property type="match status" value="1"/>
</dbReference>